<dbReference type="GO" id="GO:0016020">
    <property type="term" value="C:membrane"/>
    <property type="evidence" value="ECO:0007669"/>
    <property type="project" value="TreeGrafter"/>
</dbReference>
<dbReference type="Pfam" id="PF12697">
    <property type="entry name" value="Abhydrolase_6"/>
    <property type="match status" value="1"/>
</dbReference>
<evidence type="ECO:0000259" key="1">
    <source>
        <dbReference type="Pfam" id="PF12697"/>
    </source>
</evidence>
<dbReference type="OrthoDB" id="334507at2"/>
<dbReference type="GeneID" id="78372580"/>
<keyword evidence="3" id="KW-1185">Reference proteome</keyword>
<dbReference type="SUPFAM" id="SSF53474">
    <property type="entry name" value="alpha/beta-Hydrolases"/>
    <property type="match status" value="1"/>
</dbReference>
<gene>
    <name evidence="2" type="primary">mhpC1</name>
    <name evidence="2" type="ORF">FEAC_13710</name>
</gene>
<dbReference type="AlphaFoldDB" id="A0A0D8FV98"/>
<sequence>MVNDLEVVFLHGQPGKKEDFALVHRWMDPRLRVVCMDRPGWGSNPLGVVGIEANAKWVLEQFGSRRVLLIGHSLGATIAVRAAQLDPERVAGLVLAAPPITQTSLVAIDRLLAARFFGDMTSALIAGVTLGIRRHSQFGRTRRSFLAEQRHLLAELRLVENQLPFVRCPSVIVAGLRDRVVPLAAMVHAADRLPSATLELLPASGHDILHSSPVALAAMIRGLLGQLRGDRRLESCS</sequence>
<proteinExistence type="predicted"/>
<accession>A0A0D8FV98</accession>
<dbReference type="InterPro" id="IPR029058">
    <property type="entry name" value="AB_hydrolase_fold"/>
</dbReference>
<dbReference type="EC" id="3.7.1.14" evidence="2"/>
<dbReference type="InterPro" id="IPR000073">
    <property type="entry name" value="AB_hydrolase_1"/>
</dbReference>
<protein>
    <submittedName>
        <fullName evidence="2">2-hydroxy-6-oxononadienedioate/2-hydroxy-6-oxononatrienedioate hydrolase</fullName>
        <ecNumber evidence="2">3.7.1.14</ecNumber>
    </submittedName>
</protein>
<dbReference type="PANTHER" id="PTHR43798">
    <property type="entry name" value="MONOACYLGLYCEROL LIPASE"/>
    <property type="match status" value="1"/>
</dbReference>
<dbReference type="STRING" id="1121877.FEAC_13710"/>
<dbReference type="GO" id="GO:0016787">
    <property type="term" value="F:hydrolase activity"/>
    <property type="evidence" value="ECO:0007669"/>
    <property type="project" value="UniProtKB-KW"/>
</dbReference>
<dbReference type="eggNOG" id="COG1073">
    <property type="taxonomic scope" value="Bacteria"/>
</dbReference>
<dbReference type="EMBL" id="JXUW01000010">
    <property type="protein sequence ID" value="KJE76869.1"/>
    <property type="molecule type" value="Genomic_DNA"/>
</dbReference>
<feature type="domain" description="AB hydrolase-1" evidence="1">
    <location>
        <begin position="7"/>
        <end position="218"/>
    </location>
</feature>
<comment type="caution">
    <text evidence="2">The sequence shown here is derived from an EMBL/GenBank/DDBJ whole genome shotgun (WGS) entry which is preliminary data.</text>
</comment>
<evidence type="ECO:0000313" key="3">
    <source>
        <dbReference type="Proteomes" id="UP000032336"/>
    </source>
</evidence>
<dbReference type="PANTHER" id="PTHR43798:SF33">
    <property type="entry name" value="HYDROLASE, PUTATIVE (AFU_ORTHOLOGUE AFUA_2G14860)-RELATED"/>
    <property type="match status" value="1"/>
</dbReference>
<dbReference type="RefSeq" id="WP_035390074.1">
    <property type="nucleotide sequence ID" value="NZ_JQKF01000019.1"/>
</dbReference>
<evidence type="ECO:0000313" key="2">
    <source>
        <dbReference type="EMBL" id="KJE76869.1"/>
    </source>
</evidence>
<name>A0A0D8FV98_9ACTN</name>
<keyword evidence="2" id="KW-0378">Hydrolase</keyword>
<organism evidence="2 3">
    <name type="scientific">Ferrimicrobium acidiphilum DSM 19497</name>
    <dbReference type="NCBI Taxonomy" id="1121877"/>
    <lineage>
        <taxon>Bacteria</taxon>
        <taxon>Bacillati</taxon>
        <taxon>Actinomycetota</taxon>
        <taxon>Acidimicrobiia</taxon>
        <taxon>Acidimicrobiales</taxon>
        <taxon>Acidimicrobiaceae</taxon>
        <taxon>Ferrimicrobium</taxon>
    </lineage>
</organism>
<reference evidence="2 3" key="1">
    <citation type="submission" date="2015-01" db="EMBL/GenBank/DDBJ databases">
        <title>Draft genome of the acidophilic iron oxidizer Ferrimicrobium acidiphilum strain T23.</title>
        <authorList>
            <person name="Poehlein A."/>
            <person name="Eisen S."/>
            <person name="Schloemann M."/>
            <person name="Johnson B.D."/>
            <person name="Daniel R."/>
            <person name="Muehling M."/>
        </authorList>
    </citation>
    <scope>NUCLEOTIDE SEQUENCE [LARGE SCALE GENOMIC DNA]</scope>
    <source>
        <strain evidence="2 3">T23</strain>
    </source>
</reference>
<dbReference type="InterPro" id="IPR050266">
    <property type="entry name" value="AB_hydrolase_sf"/>
</dbReference>
<dbReference type="Proteomes" id="UP000032336">
    <property type="component" value="Unassembled WGS sequence"/>
</dbReference>
<dbReference type="Gene3D" id="3.40.50.1820">
    <property type="entry name" value="alpha/beta hydrolase"/>
    <property type="match status" value="1"/>
</dbReference>